<evidence type="ECO:0000313" key="3">
    <source>
        <dbReference type="Proteomes" id="UP001213799"/>
    </source>
</evidence>
<evidence type="ECO:0000313" key="2">
    <source>
        <dbReference type="EMBL" id="KAJ5602896.1"/>
    </source>
</evidence>
<accession>A0AAD6E6Y2</accession>
<name>A0AAD6E6Y2_9EURO</name>
<dbReference type="InterPro" id="IPR036770">
    <property type="entry name" value="Ankyrin_rpt-contain_sf"/>
</dbReference>
<evidence type="ECO:0000256" key="1">
    <source>
        <dbReference type="PROSITE-ProRule" id="PRU00023"/>
    </source>
</evidence>
<dbReference type="InterPro" id="IPR002110">
    <property type="entry name" value="Ankyrin_rpt"/>
</dbReference>
<dbReference type="SUPFAM" id="SSF48403">
    <property type="entry name" value="Ankyrin repeat"/>
    <property type="match status" value="1"/>
</dbReference>
<evidence type="ECO:0008006" key="4">
    <source>
        <dbReference type="Google" id="ProtNLM"/>
    </source>
</evidence>
<dbReference type="EMBL" id="JAQJAE010000003">
    <property type="protein sequence ID" value="KAJ5602896.1"/>
    <property type="molecule type" value="Genomic_DNA"/>
</dbReference>
<protein>
    <recommendedName>
        <fullName evidence="4">Ankyrin repeat protein</fullName>
    </recommendedName>
</protein>
<dbReference type="PROSITE" id="PS50088">
    <property type="entry name" value="ANK_REPEAT"/>
    <property type="match status" value="1"/>
</dbReference>
<proteinExistence type="predicted"/>
<dbReference type="AlphaFoldDB" id="A0AAD6E6Y2"/>
<organism evidence="2 3">
    <name type="scientific">Penicillium hordei</name>
    <dbReference type="NCBI Taxonomy" id="40994"/>
    <lineage>
        <taxon>Eukaryota</taxon>
        <taxon>Fungi</taxon>
        <taxon>Dikarya</taxon>
        <taxon>Ascomycota</taxon>
        <taxon>Pezizomycotina</taxon>
        <taxon>Eurotiomycetes</taxon>
        <taxon>Eurotiomycetidae</taxon>
        <taxon>Eurotiales</taxon>
        <taxon>Aspergillaceae</taxon>
        <taxon>Penicillium</taxon>
    </lineage>
</organism>
<dbReference type="Proteomes" id="UP001213799">
    <property type="component" value="Unassembled WGS sequence"/>
</dbReference>
<reference evidence="2" key="1">
    <citation type="journal article" date="2023" name="IMA Fungus">
        <title>Comparative genomic study of the Penicillium genus elucidates a diverse pangenome and 15 lateral gene transfer events.</title>
        <authorList>
            <person name="Petersen C."/>
            <person name="Sorensen T."/>
            <person name="Nielsen M.R."/>
            <person name="Sondergaard T.E."/>
            <person name="Sorensen J.L."/>
            <person name="Fitzpatrick D.A."/>
            <person name="Frisvad J.C."/>
            <person name="Nielsen K.L."/>
        </authorList>
    </citation>
    <scope>NUCLEOTIDE SEQUENCE</scope>
    <source>
        <strain evidence="2">IBT 12815</strain>
    </source>
</reference>
<keyword evidence="3" id="KW-1185">Reference proteome</keyword>
<gene>
    <name evidence="2" type="ORF">N7537_005852</name>
</gene>
<dbReference type="Pfam" id="PF12796">
    <property type="entry name" value="Ank_2"/>
    <property type="match status" value="1"/>
</dbReference>
<dbReference type="Gene3D" id="1.25.40.20">
    <property type="entry name" value="Ankyrin repeat-containing domain"/>
    <property type="match status" value="1"/>
</dbReference>
<reference evidence="2" key="2">
    <citation type="submission" date="2023-01" db="EMBL/GenBank/DDBJ databases">
        <authorList>
            <person name="Petersen C."/>
        </authorList>
    </citation>
    <scope>NUCLEOTIDE SEQUENCE</scope>
    <source>
        <strain evidence="2">IBT 12815</strain>
    </source>
</reference>
<dbReference type="RefSeq" id="XP_056752694.1">
    <property type="nucleotide sequence ID" value="XM_056896909.1"/>
</dbReference>
<keyword evidence="1" id="KW-0040">ANK repeat</keyword>
<sequence>MSRGNLEVVKVLLSYGARINEEDNEERNTLMIAAKHKFNNTVISYLIKTGAKGDSGRLDAKRRVRRAQLWHNFTGKLKVGD</sequence>
<dbReference type="GeneID" id="81587151"/>
<feature type="repeat" description="ANK" evidence="1">
    <location>
        <begin position="1"/>
        <end position="24"/>
    </location>
</feature>
<comment type="caution">
    <text evidence="2">The sequence shown here is derived from an EMBL/GenBank/DDBJ whole genome shotgun (WGS) entry which is preliminary data.</text>
</comment>